<organism evidence="1 2">
    <name type="scientific">Salix udensis</name>
    <dbReference type="NCBI Taxonomy" id="889485"/>
    <lineage>
        <taxon>Eukaryota</taxon>
        <taxon>Viridiplantae</taxon>
        <taxon>Streptophyta</taxon>
        <taxon>Embryophyta</taxon>
        <taxon>Tracheophyta</taxon>
        <taxon>Spermatophyta</taxon>
        <taxon>Magnoliopsida</taxon>
        <taxon>eudicotyledons</taxon>
        <taxon>Gunneridae</taxon>
        <taxon>Pentapetalae</taxon>
        <taxon>rosids</taxon>
        <taxon>fabids</taxon>
        <taxon>Malpighiales</taxon>
        <taxon>Salicaceae</taxon>
        <taxon>Saliceae</taxon>
        <taxon>Salix</taxon>
    </lineage>
</organism>
<dbReference type="EMBL" id="JAPFFJ010000003">
    <property type="protein sequence ID" value="KAJ6430902.1"/>
    <property type="molecule type" value="Genomic_DNA"/>
</dbReference>
<accession>A0AAD6PHU5</accession>
<gene>
    <name evidence="1" type="ORF">OIU84_018415</name>
</gene>
<sequence>MLSSLLPILKGIKSVPLQV</sequence>
<proteinExistence type="predicted"/>
<reference evidence="1 2" key="1">
    <citation type="journal article" date="2023" name="Int. J. Mol. Sci.">
        <title>De Novo Assembly and Annotation of 11 Diverse Shrub Willow (Salix) Genomes Reveals Novel Gene Organization in Sex-Linked Regions.</title>
        <authorList>
            <person name="Hyden B."/>
            <person name="Feng K."/>
            <person name="Yates T.B."/>
            <person name="Jawdy S."/>
            <person name="Cereghino C."/>
            <person name="Smart L.B."/>
            <person name="Muchero W."/>
        </authorList>
    </citation>
    <scope>NUCLEOTIDE SEQUENCE [LARGE SCALE GENOMIC DNA]</scope>
    <source>
        <tissue evidence="1">Shoot tip</tissue>
    </source>
</reference>
<feature type="non-terminal residue" evidence="1">
    <location>
        <position position="1"/>
    </location>
</feature>
<keyword evidence="2" id="KW-1185">Reference proteome</keyword>
<dbReference type="AlphaFoldDB" id="A0AAD6PHU5"/>
<evidence type="ECO:0000313" key="2">
    <source>
        <dbReference type="Proteomes" id="UP001162972"/>
    </source>
</evidence>
<evidence type="ECO:0000313" key="1">
    <source>
        <dbReference type="EMBL" id="KAJ6430902.1"/>
    </source>
</evidence>
<name>A0AAD6PHU5_9ROSI</name>
<dbReference type="Proteomes" id="UP001162972">
    <property type="component" value="Chromosome 10"/>
</dbReference>
<comment type="caution">
    <text evidence="1">The sequence shown here is derived from an EMBL/GenBank/DDBJ whole genome shotgun (WGS) entry which is preliminary data.</text>
</comment>
<protein>
    <submittedName>
        <fullName evidence="1">Uncharacterized protein</fullName>
    </submittedName>
</protein>